<dbReference type="EMBL" id="BANC01000041">
    <property type="protein sequence ID" value="GAN80257.1"/>
    <property type="molecule type" value="Genomic_DNA"/>
</dbReference>
<evidence type="ECO:0000313" key="2">
    <source>
        <dbReference type="EMBL" id="GAN80257.1"/>
    </source>
</evidence>
<protein>
    <submittedName>
        <fullName evidence="2">Uncharacterized protein</fullName>
    </submittedName>
</protein>
<proteinExistence type="predicted"/>
<feature type="region of interest" description="Disordered" evidence="1">
    <location>
        <begin position="40"/>
        <end position="91"/>
    </location>
</feature>
<sequence>MMVKAMNTRVSVVVMRQSASLPPIQFPMVRPMPIRNSVDQEQRISNVARGDVRDLIQKRRDIGEDGKRRSGKHDPDAERDPDRQSDAEEFA</sequence>
<name>A0A0D6PF19_9PROT</name>
<comment type="caution">
    <text evidence="2">The sequence shown here is derived from an EMBL/GenBank/DDBJ whole genome shotgun (WGS) entry which is preliminary data.</text>
</comment>
<keyword evidence="3" id="KW-1185">Reference proteome</keyword>
<gene>
    <name evidence="2" type="ORF">Aam_041_024</name>
</gene>
<dbReference type="Proteomes" id="UP000032668">
    <property type="component" value="Unassembled WGS sequence"/>
</dbReference>
<evidence type="ECO:0000313" key="3">
    <source>
        <dbReference type="Proteomes" id="UP000032668"/>
    </source>
</evidence>
<dbReference type="AlphaFoldDB" id="A0A0D6PF19"/>
<evidence type="ECO:0000256" key="1">
    <source>
        <dbReference type="SAM" id="MobiDB-lite"/>
    </source>
</evidence>
<accession>A0A0D6PF19</accession>
<reference evidence="2 3" key="1">
    <citation type="submission" date="2012-11" db="EMBL/GenBank/DDBJ databases">
        <title>Whole genome sequence of Acidocella aminolytica 101 = DSM 11237.</title>
        <authorList>
            <person name="Azuma Y."/>
            <person name="Higashiura N."/>
            <person name="Hirakawa H."/>
            <person name="Matsushita K."/>
        </authorList>
    </citation>
    <scope>NUCLEOTIDE SEQUENCE [LARGE SCALE GENOMIC DNA]</scope>
    <source>
        <strain evidence="3">101 / DSM 11237</strain>
    </source>
</reference>
<organism evidence="2 3">
    <name type="scientific">Acidocella aminolytica 101 = DSM 11237</name>
    <dbReference type="NCBI Taxonomy" id="1120923"/>
    <lineage>
        <taxon>Bacteria</taxon>
        <taxon>Pseudomonadati</taxon>
        <taxon>Pseudomonadota</taxon>
        <taxon>Alphaproteobacteria</taxon>
        <taxon>Acetobacterales</taxon>
        <taxon>Acidocellaceae</taxon>
        <taxon>Acidocella</taxon>
    </lineage>
</organism>
<feature type="compositionally biased region" description="Basic and acidic residues" evidence="1">
    <location>
        <begin position="50"/>
        <end position="91"/>
    </location>
</feature>